<dbReference type="AlphaFoldDB" id="A0A0R3X033"/>
<dbReference type="Pfam" id="PF05010">
    <property type="entry name" value="TACC_C"/>
    <property type="match status" value="1"/>
</dbReference>
<evidence type="ECO:0000256" key="2">
    <source>
        <dbReference type="ARBA" id="ARBA00009423"/>
    </source>
</evidence>
<feature type="domain" description="Transforming acidic coiled-coil-containing protein C-terminal" evidence="8">
    <location>
        <begin position="556"/>
        <end position="739"/>
    </location>
</feature>
<dbReference type="WBParaSite" id="TTAC_0000645501-mRNA-1">
    <property type="protein sequence ID" value="TTAC_0000645501-mRNA-1"/>
    <property type="gene ID" value="TTAC_0000645501"/>
</dbReference>
<evidence type="ECO:0000313" key="11">
    <source>
        <dbReference type="WBParaSite" id="TTAC_0000645501-mRNA-1"/>
    </source>
</evidence>
<organism evidence="11">
    <name type="scientific">Hydatigena taeniaeformis</name>
    <name type="common">Feline tapeworm</name>
    <name type="synonym">Taenia taeniaeformis</name>
    <dbReference type="NCBI Taxonomy" id="6205"/>
    <lineage>
        <taxon>Eukaryota</taxon>
        <taxon>Metazoa</taxon>
        <taxon>Spiralia</taxon>
        <taxon>Lophotrochozoa</taxon>
        <taxon>Platyhelminthes</taxon>
        <taxon>Cestoda</taxon>
        <taxon>Eucestoda</taxon>
        <taxon>Cyclophyllidea</taxon>
        <taxon>Taeniidae</taxon>
        <taxon>Hydatigera</taxon>
    </lineage>
</organism>
<evidence type="ECO:0000256" key="6">
    <source>
        <dbReference type="SAM" id="Coils"/>
    </source>
</evidence>
<comment type="subcellular location">
    <subcellularLocation>
        <location evidence="1">Cytoplasm</location>
        <location evidence="1">Cytoskeleton</location>
    </subcellularLocation>
</comment>
<comment type="similarity">
    <text evidence="2">Belongs to the TACC family.</text>
</comment>
<evidence type="ECO:0000256" key="7">
    <source>
        <dbReference type="SAM" id="MobiDB-lite"/>
    </source>
</evidence>
<proteinExistence type="inferred from homology"/>
<protein>
    <submittedName>
        <fullName evidence="11">TACC_C domain-containing protein</fullName>
    </submittedName>
</protein>
<feature type="coiled-coil region" evidence="6">
    <location>
        <begin position="556"/>
        <end position="583"/>
    </location>
</feature>
<feature type="coiled-coil region" evidence="6">
    <location>
        <begin position="637"/>
        <end position="735"/>
    </location>
</feature>
<dbReference type="OrthoDB" id="10255048at2759"/>
<keyword evidence="3" id="KW-0963">Cytoplasm</keyword>
<evidence type="ECO:0000313" key="9">
    <source>
        <dbReference type="EMBL" id="VDM30653.1"/>
    </source>
</evidence>
<evidence type="ECO:0000313" key="10">
    <source>
        <dbReference type="Proteomes" id="UP000274429"/>
    </source>
</evidence>
<dbReference type="Proteomes" id="UP000274429">
    <property type="component" value="Unassembled WGS sequence"/>
</dbReference>
<evidence type="ECO:0000256" key="4">
    <source>
        <dbReference type="ARBA" id="ARBA00023054"/>
    </source>
</evidence>
<keyword evidence="10" id="KW-1185">Reference proteome</keyword>
<feature type="region of interest" description="Disordered" evidence="7">
    <location>
        <begin position="53"/>
        <end position="75"/>
    </location>
</feature>
<evidence type="ECO:0000256" key="1">
    <source>
        <dbReference type="ARBA" id="ARBA00004245"/>
    </source>
</evidence>
<reference evidence="9 10" key="2">
    <citation type="submission" date="2018-11" db="EMBL/GenBank/DDBJ databases">
        <authorList>
            <consortium name="Pathogen Informatics"/>
        </authorList>
    </citation>
    <scope>NUCLEOTIDE SEQUENCE [LARGE SCALE GENOMIC DNA]</scope>
</reference>
<dbReference type="EMBL" id="UYWX01020304">
    <property type="protein sequence ID" value="VDM30653.1"/>
    <property type="molecule type" value="Genomic_DNA"/>
</dbReference>
<dbReference type="InterPro" id="IPR007707">
    <property type="entry name" value="TACC_C"/>
</dbReference>
<feature type="compositionally biased region" description="Polar residues" evidence="7">
    <location>
        <begin position="56"/>
        <end position="67"/>
    </location>
</feature>
<dbReference type="STRING" id="6205.A0A0R3X033"/>
<keyword evidence="5" id="KW-0206">Cytoskeleton</keyword>
<evidence type="ECO:0000256" key="3">
    <source>
        <dbReference type="ARBA" id="ARBA00022490"/>
    </source>
</evidence>
<evidence type="ECO:0000256" key="5">
    <source>
        <dbReference type="ARBA" id="ARBA00023212"/>
    </source>
</evidence>
<sequence>MCDRQRSIQLTSEEIDQLLADSSISLHSSDDNVVTRTPLIASEHAFTREDLALLDETNTSEHPSPTATEEERGGNVVQAAPVLSSQTERIPTVTAETLADQFESGPTISVPPTVKIIQVTQRKEETVFPNVWLVRSRLTCGRHLSSKLITGVVSSLLSPWVIASRQSSKAPEHSLEDVRLVQERHCEDSLINAFEKIGVADNYSEHDDVFFSPNREREEAKSAKNASMSPAAIVLRSAMMEDTRCDLNTESSVYSDAISAQSSSLSSFPEVTRHTILPFSQRSPTNRFNNSNPVPSPYSKLLSEVESFPSGKPDYCGPSVSPNNTVAEVNTLMPTKNASPDVDISESEVFHRNIPSAASEISGGTSHLPSHEVFENFTGVHPESHEQPNINSTLQSISESGVPCPIRSMMVSLFNTNEEWNKMQNPTDSPSVRISLRKLKPTIDKRKAEAKDECISRAVGALNAGLQPDVTTLRQRSSKQYETLTIEQPSPQLSSSARPSALGSVNGELASPMVLTTVARRRATHRIPVLDVATRPVPAPRHSAPKITTQPALQIDREIAEEKAQLRREIKALRAKEDILRLILNKYEVAFEKALDQRSQVHFAAGTARAQANNDVSETRRQAATLYNAVLDSQRRHERMHETIQKAEANQEEWLKRVESLRTKHARQSEKGVTYQKYCLGKIQRALENQETVRTEMEKELSKLRVHFKQMELKQRSLETELRQKAQENRELTRICDSLLT</sequence>
<dbReference type="GO" id="GO:0005856">
    <property type="term" value="C:cytoskeleton"/>
    <property type="evidence" value="ECO:0007669"/>
    <property type="project" value="UniProtKB-SubCell"/>
</dbReference>
<evidence type="ECO:0000259" key="8">
    <source>
        <dbReference type="Pfam" id="PF05010"/>
    </source>
</evidence>
<accession>A0A0R3X033</accession>
<dbReference type="Gene3D" id="1.20.5.1700">
    <property type="match status" value="1"/>
</dbReference>
<reference evidence="11" key="1">
    <citation type="submission" date="2017-02" db="UniProtKB">
        <authorList>
            <consortium name="WormBaseParasite"/>
        </authorList>
    </citation>
    <scope>IDENTIFICATION</scope>
</reference>
<keyword evidence="4 6" id="KW-0175">Coiled coil</keyword>
<name>A0A0R3X033_HYDTA</name>
<gene>
    <name evidence="9" type="ORF">TTAC_LOCUS6440</name>
</gene>